<keyword evidence="4" id="KW-1185">Reference proteome</keyword>
<evidence type="ECO:0000259" key="2">
    <source>
        <dbReference type="Pfam" id="PF14111"/>
    </source>
</evidence>
<feature type="domain" description="DUF4283" evidence="2">
    <location>
        <begin position="2"/>
        <end position="46"/>
    </location>
</feature>
<evidence type="ECO:0000313" key="3">
    <source>
        <dbReference type="EMBL" id="KYP34895.1"/>
    </source>
</evidence>
<dbReference type="InterPro" id="IPR026960">
    <property type="entry name" value="RVT-Znf"/>
</dbReference>
<sequence length="194" mass="22699">VMDIGHGFFMVKFDLPDDREKVIIGGPLMMFNHYLAVREWVPNFVAANVKIDKTLVWIRFQPQRGLRQGDPLSPYLFVLCMERLGHMIQAKVSDEFTCSKSIRFFVCQVGQQALPMHSWLVNHHGGQDTTCPRYGDADEDMQHILFKCGSADRVWQVFGLTEVVRWNDNVSWMDWMLRCFKKFRILPAIICWQL</sequence>
<dbReference type="EMBL" id="KQ484490">
    <property type="protein sequence ID" value="KYP34895.1"/>
    <property type="molecule type" value="Genomic_DNA"/>
</dbReference>
<protein>
    <recommendedName>
        <fullName evidence="5">DUF4283 domain-containing protein</fullName>
    </recommendedName>
</protein>
<reference evidence="3" key="1">
    <citation type="journal article" date="2012" name="Nat. Biotechnol.">
        <title>Draft genome sequence of pigeonpea (Cajanus cajan), an orphan legume crop of resource-poor farmers.</title>
        <authorList>
            <person name="Varshney R.K."/>
            <person name="Chen W."/>
            <person name="Li Y."/>
            <person name="Bharti A.K."/>
            <person name="Saxena R.K."/>
            <person name="Schlueter J.A."/>
            <person name="Donoghue M.T."/>
            <person name="Azam S."/>
            <person name="Fan G."/>
            <person name="Whaley A.M."/>
            <person name="Farmer A.D."/>
            <person name="Sheridan J."/>
            <person name="Iwata A."/>
            <person name="Tuteja R."/>
            <person name="Penmetsa R.V."/>
            <person name="Wu W."/>
            <person name="Upadhyaya H.D."/>
            <person name="Yang S.P."/>
            <person name="Shah T."/>
            <person name="Saxena K.B."/>
            <person name="Michael T."/>
            <person name="McCombie W.R."/>
            <person name="Yang B."/>
            <person name="Zhang G."/>
            <person name="Yang H."/>
            <person name="Wang J."/>
            <person name="Spillane C."/>
            <person name="Cook D.R."/>
            <person name="May G.D."/>
            <person name="Xu X."/>
            <person name="Jackson S.A."/>
        </authorList>
    </citation>
    <scope>NUCLEOTIDE SEQUENCE [LARGE SCALE GENOMIC DNA]</scope>
</reference>
<dbReference type="Proteomes" id="UP000075243">
    <property type="component" value="Unassembled WGS sequence"/>
</dbReference>
<dbReference type="Pfam" id="PF14111">
    <property type="entry name" value="DUF4283"/>
    <property type="match status" value="1"/>
</dbReference>
<dbReference type="Gramene" id="C.cajan_42183.t">
    <property type="protein sequence ID" value="C.cajan_42183.t"/>
    <property type="gene ID" value="C.cajan_42183"/>
</dbReference>
<dbReference type="Pfam" id="PF13966">
    <property type="entry name" value="zf-RVT"/>
    <property type="match status" value="1"/>
</dbReference>
<gene>
    <name evidence="3" type="ORF">KK1_044094</name>
</gene>
<proteinExistence type="predicted"/>
<dbReference type="AlphaFoldDB" id="A0A151QXF3"/>
<organism evidence="3 4">
    <name type="scientific">Cajanus cajan</name>
    <name type="common">Pigeon pea</name>
    <name type="synonym">Cajanus indicus</name>
    <dbReference type="NCBI Taxonomy" id="3821"/>
    <lineage>
        <taxon>Eukaryota</taxon>
        <taxon>Viridiplantae</taxon>
        <taxon>Streptophyta</taxon>
        <taxon>Embryophyta</taxon>
        <taxon>Tracheophyta</taxon>
        <taxon>Spermatophyta</taxon>
        <taxon>Magnoliopsida</taxon>
        <taxon>eudicotyledons</taxon>
        <taxon>Gunneridae</taxon>
        <taxon>Pentapetalae</taxon>
        <taxon>rosids</taxon>
        <taxon>fabids</taxon>
        <taxon>Fabales</taxon>
        <taxon>Fabaceae</taxon>
        <taxon>Papilionoideae</taxon>
        <taxon>50 kb inversion clade</taxon>
        <taxon>NPAAA clade</taxon>
        <taxon>indigoferoid/millettioid clade</taxon>
        <taxon>Phaseoleae</taxon>
        <taxon>Cajanus</taxon>
    </lineage>
</organism>
<evidence type="ECO:0008006" key="5">
    <source>
        <dbReference type="Google" id="ProtNLM"/>
    </source>
</evidence>
<feature type="non-terminal residue" evidence="3">
    <location>
        <position position="1"/>
    </location>
</feature>
<dbReference type="InterPro" id="IPR025558">
    <property type="entry name" value="DUF4283"/>
</dbReference>
<name>A0A151QXF3_CAJCA</name>
<evidence type="ECO:0000259" key="1">
    <source>
        <dbReference type="Pfam" id="PF13966"/>
    </source>
</evidence>
<evidence type="ECO:0000313" key="4">
    <source>
        <dbReference type="Proteomes" id="UP000075243"/>
    </source>
</evidence>
<feature type="domain" description="Reverse transcriptase zinc-binding" evidence="1">
    <location>
        <begin position="100"/>
        <end position="155"/>
    </location>
</feature>
<accession>A0A151QXF3</accession>